<dbReference type="PANTHER" id="PTHR43000">
    <property type="entry name" value="DTDP-D-GLUCOSE 4,6-DEHYDRATASE-RELATED"/>
    <property type="match status" value="1"/>
</dbReference>
<sequence length="383" mass="43248">MRVLVIGGDGYCGWATALHLSNRGYEVGILDSLVRRYWDLQLGCDTLTPIAPISHRIQRWQDLTGKSLDLFVGDINNYDFLIQSLRQFQPDAIVHFGEQRSAPFSMIDREHAVLTQVNNVVGNLNILYAMKEEFTDAHLVKLGTMGEYGTPNIDIEEGYITIEHNGRKDTLPYPKQPGSMYHLSKVHDSHNIHFACRMWGLKATDLNQGVVYGVLTEETGMDEMLINRLDYDGVFGTALNRFCIQAAIGHPLTVYGKGGQTRGFLDIRDTVRCLELAIANPAQSGEFRVFNQFTELFSVGDLALMVKKAGSALGLNVEINNLDNPRIELEEHYFKAKNTKLLDLGLQPHYLSDSLLDSLLNFATKYKNRVDMNHILPKVTWKR</sequence>
<evidence type="ECO:0000313" key="4">
    <source>
        <dbReference type="Proteomes" id="UP000324917"/>
    </source>
</evidence>
<dbReference type="EC" id="5.1.3.2" evidence="3"/>
<dbReference type="Gene3D" id="3.90.25.10">
    <property type="entry name" value="UDP-galactose 4-epimerase, domain 1"/>
    <property type="match status" value="1"/>
</dbReference>
<dbReference type="EMBL" id="BHVP01000006">
    <property type="protein sequence ID" value="GCA73764.1"/>
    <property type="molecule type" value="Genomic_DNA"/>
</dbReference>
<evidence type="ECO:0000259" key="2">
    <source>
        <dbReference type="Pfam" id="PF01370"/>
    </source>
</evidence>
<name>A0A5A5RB42_MICAE</name>
<dbReference type="InterPro" id="IPR001509">
    <property type="entry name" value="Epimerase_deHydtase"/>
</dbReference>
<organism evidence="3 4">
    <name type="scientific">Microcystis aeruginosa NIES-2520</name>
    <dbReference type="NCBI Taxonomy" id="2303982"/>
    <lineage>
        <taxon>Bacteria</taxon>
        <taxon>Bacillati</taxon>
        <taxon>Cyanobacteriota</taxon>
        <taxon>Cyanophyceae</taxon>
        <taxon>Oscillatoriophycideae</taxon>
        <taxon>Chroococcales</taxon>
        <taxon>Microcystaceae</taxon>
        <taxon>Microcystis</taxon>
    </lineage>
</organism>
<dbReference type="Proteomes" id="UP000324917">
    <property type="component" value="Unassembled WGS sequence"/>
</dbReference>
<dbReference type="InterPro" id="IPR036291">
    <property type="entry name" value="NAD(P)-bd_dom_sf"/>
</dbReference>
<gene>
    <name evidence="3" type="primary">galE_1</name>
    <name evidence="3" type="ORF">MiTe_00584</name>
</gene>
<proteinExistence type="inferred from homology"/>
<dbReference type="GO" id="GO:0003978">
    <property type="term" value="F:UDP-glucose 4-epimerase activity"/>
    <property type="evidence" value="ECO:0007669"/>
    <property type="project" value="UniProtKB-EC"/>
</dbReference>
<protein>
    <submittedName>
        <fullName evidence="3">UDP-glucose 4-epimerase</fullName>
        <ecNumber evidence="3">5.1.3.2</ecNumber>
    </submittedName>
</protein>
<comment type="similarity">
    <text evidence="1">Belongs to the NAD(P)-dependent epimerase/dehydratase family.</text>
</comment>
<evidence type="ECO:0000256" key="1">
    <source>
        <dbReference type="ARBA" id="ARBA00007637"/>
    </source>
</evidence>
<dbReference type="CDD" id="cd05255">
    <property type="entry name" value="SQD1_like_SDR_e"/>
    <property type="match status" value="1"/>
</dbReference>
<dbReference type="RefSeq" id="WP_149985609.1">
    <property type="nucleotide sequence ID" value="NZ_BHVP01000006.1"/>
</dbReference>
<accession>A0A5A5RB42</accession>
<dbReference type="Gene3D" id="3.40.50.720">
    <property type="entry name" value="NAD(P)-binding Rossmann-like Domain"/>
    <property type="match status" value="1"/>
</dbReference>
<keyword evidence="3" id="KW-0413">Isomerase</keyword>
<reference evidence="3 4" key="1">
    <citation type="submission" date="2018-09" db="EMBL/GenBank/DDBJ databases">
        <title>Evolutionary history of phycoerythrin pigmentation in the water bloom-forming cyanobacterium Microcystis aeruginosa.</title>
        <authorList>
            <person name="Tanabe Y."/>
            <person name="Tanabe Y."/>
            <person name="Yamaguchi H."/>
        </authorList>
    </citation>
    <scope>NUCLEOTIDE SEQUENCE [LARGE SCALE GENOMIC DNA]</scope>
    <source>
        <strain evidence="3 4">NIES-2520</strain>
    </source>
</reference>
<evidence type="ECO:0000313" key="3">
    <source>
        <dbReference type="EMBL" id="GCA73764.1"/>
    </source>
</evidence>
<comment type="caution">
    <text evidence="3">The sequence shown here is derived from an EMBL/GenBank/DDBJ whole genome shotgun (WGS) entry which is preliminary data.</text>
</comment>
<dbReference type="Pfam" id="PF01370">
    <property type="entry name" value="Epimerase"/>
    <property type="match status" value="1"/>
</dbReference>
<dbReference type="SUPFAM" id="SSF51735">
    <property type="entry name" value="NAD(P)-binding Rossmann-fold domains"/>
    <property type="match status" value="1"/>
</dbReference>
<feature type="domain" description="NAD-dependent epimerase/dehydratase" evidence="2">
    <location>
        <begin position="3"/>
        <end position="291"/>
    </location>
</feature>
<dbReference type="AlphaFoldDB" id="A0A5A5RB42"/>